<sequence>MMVPTIEHPREALQRLIDENKEEYAALSRLIGRNPAYIQQFIKRGTPKRLAEEDRRRLAAYFGVKETLLGGAEEWEKPTLQQVPVLDVYASAGFGAADFGEARRTSIGFDPRWLRARTRGSADALSIIQVKGDSMAPTLADGDDVLVDRKDGVGRLRDGIYVLRLDDSLMVKRLARQPSGRGISIRSDNPDYPSWQNIELSRIDIVGRVLWFGRTLS</sequence>
<dbReference type="PANTHER" id="PTHR40661">
    <property type="match status" value="1"/>
</dbReference>
<feature type="domain" description="Peptidase S24/S26A/S26B/S26C" evidence="6">
    <location>
        <begin position="89"/>
        <end position="209"/>
    </location>
</feature>
<keyword evidence="1" id="KW-0645">Protease</keyword>
<evidence type="ECO:0000259" key="6">
    <source>
        <dbReference type="Pfam" id="PF00717"/>
    </source>
</evidence>
<accession>A0A1I6L813</accession>
<organism evidence="7 8">
    <name type="scientific">Sphingomonas jatrophae</name>
    <dbReference type="NCBI Taxonomy" id="1166337"/>
    <lineage>
        <taxon>Bacteria</taxon>
        <taxon>Pseudomonadati</taxon>
        <taxon>Pseudomonadota</taxon>
        <taxon>Alphaproteobacteria</taxon>
        <taxon>Sphingomonadales</taxon>
        <taxon>Sphingomonadaceae</taxon>
        <taxon>Sphingomonas</taxon>
    </lineage>
</organism>
<dbReference type="GO" id="GO:0016020">
    <property type="term" value="C:membrane"/>
    <property type="evidence" value="ECO:0007669"/>
    <property type="project" value="InterPro"/>
</dbReference>
<dbReference type="GO" id="GO:0003677">
    <property type="term" value="F:DNA binding"/>
    <property type="evidence" value="ECO:0007669"/>
    <property type="project" value="UniProtKB-KW"/>
</dbReference>
<dbReference type="GO" id="GO:0006508">
    <property type="term" value="P:proteolysis"/>
    <property type="evidence" value="ECO:0007669"/>
    <property type="project" value="UniProtKB-KW"/>
</dbReference>
<dbReference type="GO" id="GO:0004252">
    <property type="term" value="F:serine-type endopeptidase activity"/>
    <property type="evidence" value="ECO:0007669"/>
    <property type="project" value="InterPro"/>
</dbReference>
<dbReference type="Gene3D" id="2.10.109.10">
    <property type="entry name" value="Umud Fragment, subunit A"/>
    <property type="match status" value="1"/>
</dbReference>
<dbReference type="EMBL" id="FOZG01000002">
    <property type="protein sequence ID" value="SFR99390.1"/>
    <property type="molecule type" value="Genomic_DNA"/>
</dbReference>
<protein>
    <submittedName>
        <fullName evidence="7">Peptidase S24-like</fullName>
    </submittedName>
</protein>
<evidence type="ECO:0000313" key="8">
    <source>
        <dbReference type="Proteomes" id="UP000198824"/>
    </source>
</evidence>
<reference evidence="7 8" key="1">
    <citation type="submission" date="2016-10" db="EMBL/GenBank/DDBJ databases">
        <authorList>
            <person name="de Groot N.N."/>
        </authorList>
    </citation>
    <scope>NUCLEOTIDE SEQUENCE [LARGE SCALE GENOMIC DNA]</scope>
    <source>
        <strain evidence="7 8">S5-249</strain>
    </source>
</reference>
<dbReference type="InterPro" id="IPR036286">
    <property type="entry name" value="LexA/Signal_pep-like_sf"/>
</dbReference>
<dbReference type="PANTHER" id="PTHR40661:SF3">
    <property type="entry name" value="FELS-1 PROPHAGE TRANSCRIPTIONAL REGULATOR"/>
    <property type="match status" value="1"/>
</dbReference>
<evidence type="ECO:0000256" key="3">
    <source>
        <dbReference type="ARBA" id="ARBA00023015"/>
    </source>
</evidence>
<evidence type="ECO:0000313" key="7">
    <source>
        <dbReference type="EMBL" id="SFR99390.1"/>
    </source>
</evidence>
<dbReference type="InterPro" id="IPR039418">
    <property type="entry name" value="LexA-like"/>
</dbReference>
<dbReference type="Proteomes" id="UP000198824">
    <property type="component" value="Unassembled WGS sequence"/>
</dbReference>
<dbReference type="PROSITE" id="PS00501">
    <property type="entry name" value="SPASE_I_1"/>
    <property type="match status" value="1"/>
</dbReference>
<evidence type="ECO:0000256" key="4">
    <source>
        <dbReference type="ARBA" id="ARBA00023125"/>
    </source>
</evidence>
<dbReference type="SUPFAM" id="SSF51306">
    <property type="entry name" value="LexA/Signal peptidase"/>
    <property type="match status" value="1"/>
</dbReference>
<dbReference type="AlphaFoldDB" id="A0A1I6L813"/>
<keyword evidence="4" id="KW-0238">DNA-binding</keyword>
<evidence type="ECO:0000256" key="2">
    <source>
        <dbReference type="ARBA" id="ARBA00022801"/>
    </source>
</evidence>
<keyword evidence="8" id="KW-1185">Reference proteome</keyword>
<name>A0A1I6L813_9SPHN</name>
<proteinExistence type="predicted"/>
<evidence type="ECO:0000256" key="1">
    <source>
        <dbReference type="ARBA" id="ARBA00022670"/>
    </source>
</evidence>
<evidence type="ECO:0000256" key="5">
    <source>
        <dbReference type="ARBA" id="ARBA00023163"/>
    </source>
</evidence>
<dbReference type="Pfam" id="PF00717">
    <property type="entry name" value="Peptidase_S24"/>
    <property type="match status" value="1"/>
</dbReference>
<gene>
    <name evidence="7" type="ORF">SAMN05192580_2402</name>
</gene>
<keyword evidence="2" id="KW-0378">Hydrolase</keyword>
<dbReference type="CDD" id="cd06529">
    <property type="entry name" value="S24_LexA-like"/>
    <property type="match status" value="1"/>
</dbReference>
<dbReference type="InterPro" id="IPR019756">
    <property type="entry name" value="Pept_S26A_signal_pept_1_Ser-AS"/>
</dbReference>
<dbReference type="InterPro" id="IPR015927">
    <property type="entry name" value="Peptidase_S24_S26A/B/C"/>
</dbReference>
<dbReference type="STRING" id="1166337.SAMN05192580_2402"/>
<keyword evidence="5" id="KW-0804">Transcription</keyword>
<keyword evidence="3" id="KW-0805">Transcription regulation</keyword>